<dbReference type="CDD" id="cd17546">
    <property type="entry name" value="REC_hyHK_CKI1_RcsC-like"/>
    <property type="match status" value="1"/>
</dbReference>
<dbReference type="SUPFAM" id="SSF55785">
    <property type="entry name" value="PYP-like sensor domain (PAS domain)"/>
    <property type="match status" value="1"/>
</dbReference>
<reference evidence="6" key="1">
    <citation type="submission" date="2022-10" db="EMBL/GenBank/DDBJ databases">
        <title>Hoeflea sp. G2-23, isolated from marine algae.</title>
        <authorList>
            <person name="Kristyanto S."/>
            <person name="Kim J.M."/>
            <person name="Jeon C.O."/>
        </authorList>
    </citation>
    <scope>NUCLEOTIDE SEQUENCE</scope>
    <source>
        <strain evidence="6">G2-23</strain>
    </source>
</reference>
<feature type="region of interest" description="Disordered" evidence="3">
    <location>
        <begin position="392"/>
        <end position="429"/>
    </location>
</feature>
<dbReference type="SMART" id="SM00448">
    <property type="entry name" value="REC"/>
    <property type="match status" value="1"/>
</dbReference>
<keyword evidence="7" id="KW-1185">Reference proteome</keyword>
<dbReference type="SUPFAM" id="SSF52172">
    <property type="entry name" value="CheY-like"/>
    <property type="match status" value="1"/>
</dbReference>
<dbReference type="InterPro" id="IPR035965">
    <property type="entry name" value="PAS-like_dom_sf"/>
</dbReference>
<dbReference type="InterPro" id="IPR013767">
    <property type="entry name" value="PAS_fold"/>
</dbReference>
<name>A0ABT3ZF83_9HYPH</name>
<dbReference type="Pfam" id="PF00989">
    <property type="entry name" value="PAS"/>
    <property type="match status" value="1"/>
</dbReference>
<dbReference type="SMART" id="SM00091">
    <property type="entry name" value="PAS"/>
    <property type="match status" value="1"/>
</dbReference>
<evidence type="ECO:0000256" key="1">
    <source>
        <dbReference type="ARBA" id="ARBA00022553"/>
    </source>
</evidence>
<comment type="caution">
    <text evidence="6">The sequence shown here is derived from an EMBL/GenBank/DDBJ whole genome shotgun (WGS) entry which is preliminary data.</text>
</comment>
<feature type="domain" description="PAS" evidence="5">
    <location>
        <begin position="152"/>
        <end position="222"/>
    </location>
</feature>
<evidence type="ECO:0000256" key="2">
    <source>
        <dbReference type="PROSITE-ProRule" id="PRU00169"/>
    </source>
</evidence>
<accession>A0ABT3ZF83</accession>
<evidence type="ECO:0000313" key="7">
    <source>
        <dbReference type="Proteomes" id="UP001073227"/>
    </source>
</evidence>
<evidence type="ECO:0000259" key="4">
    <source>
        <dbReference type="PROSITE" id="PS50110"/>
    </source>
</evidence>
<dbReference type="NCBIfam" id="TIGR00229">
    <property type="entry name" value="sensory_box"/>
    <property type="match status" value="1"/>
</dbReference>
<gene>
    <name evidence="6" type="ORF">OEG84_21915</name>
</gene>
<dbReference type="InterPro" id="IPR001789">
    <property type="entry name" value="Sig_transdc_resp-reg_receiver"/>
</dbReference>
<dbReference type="Proteomes" id="UP001073227">
    <property type="component" value="Unassembled WGS sequence"/>
</dbReference>
<evidence type="ECO:0000256" key="3">
    <source>
        <dbReference type="SAM" id="MobiDB-lite"/>
    </source>
</evidence>
<dbReference type="PANTHER" id="PTHR45339">
    <property type="entry name" value="HYBRID SIGNAL TRANSDUCTION HISTIDINE KINASE J"/>
    <property type="match status" value="1"/>
</dbReference>
<dbReference type="Gene3D" id="3.40.50.2300">
    <property type="match status" value="1"/>
</dbReference>
<dbReference type="EMBL" id="JAOVZR010000001">
    <property type="protein sequence ID" value="MCY0150288.1"/>
    <property type="molecule type" value="Genomic_DNA"/>
</dbReference>
<organism evidence="6 7">
    <name type="scientific">Hoeflea algicola</name>
    <dbReference type="NCBI Taxonomy" id="2983763"/>
    <lineage>
        <taxon>Bacteria</taxon>
        <taxon>Pseudomonadati</taxon>
        <taxon>Pseudomonadota</taxon>
        <taxon>Alphaproteobacteria</taxon>
        <taxon>Hyphomicrobiales</taxon>
        <taxon>Rhizobiaceae</taxon>
        <taxon>Hoeflea</taxon>
    </lineage>
</organism>
<evidence type="ECO:0000313" key="6">
    <source>
        <dbReference type="EMBL" id="MCY0150288.1"/>
    </source>
</evidence>
<dbReference type="Pfam" id="PF12860">
    <property type="entry name" value="PAS_7"/>
    <property type="match status" value="1"/>
</dbReference>
<dbReference type="PROSITE" id="PS50112">
    <property type="entry name" value="PAS"/>
    <property type="match status" value="1"/>
</dbReference>
<feature type="compositionally biased region" description="Low complexity" evidence="3">
    <location>
        <begin position="407"/>
        <end position="418"/>
    </location>
</feature>
<dbReference type="InterPro" id="IPR011006">
    <property type="entry name" value="CheY-like_superfamily"/>
</dbReference>
<dbReference type="RefSeq" id="WP_267655721.1">
    <property type="nucleotide sequence ID" value="NZ_JAOVZR010000001.1"/>
</dbReference>
<protein>
    <submittedName>
        <fullName evidence="6">Response regulator</fullName>
    </submittedName>
</protein>
<evidence type="ECO:0000259" key="5">
    <source>
        <dbReference type="PROSITE" id="PS50112"/>
    </source>
</evidence>
<dbReference type="PANTHER" id="PTHR45339:SF3">
    <property type="entry name" value="HISTIDINE KINASE"/>
    <property type="match status" value="1"/>
</dbReference>
<feature type="modified residue" description="4-aspartylphosphate" evidence="2">
    <location>
        <position position="496"/>
    </location>
</feature>
<keyword evidence="1 2" id="KW-0597">Phosphoprotein</keyword>
<dbReference type="Pfam" id="PF00072">
    <property type="entry name" value="Response_reg"/>
    <property type="match status" value="1"/>
</dbReference>
<proteinExistence type="predicted"/>
<dbReference type="Gene3D" id="3.30.450.20">
    <property type="entry name" value="PAS domain"/>
    <property type="match status" value="2"/>
</dbReference>
<dbReference type="CDD" id="cd00130">
    <property type="entry name" value="PAS"/>
    <property type="match status" value="1"/>
</dbReference>
<dbReference type="InterPro" id="IPR000014">
    <property type="entry name" value="PAS"/>
</dbReference>
<feature type="domain" description="Response regulatory" evidence="4">
    <location>
        <begin position="447"/>
        <end position="568"/>
    </location>
</feature>
<dbReference type="PROSITE" id="PS50110">
    <property type="entry name" value="RESPONSE_REGULATORY"/>
    <property type="match status" value="1"/>
</dbReference>
<sequence>MALRDSEMRRSATDAGIVDAVASALDIAIIIFDRHDTVVAASPEFNRFFVVPPEHLEPGARLRDLLGALYDAGARVFGSVNGRARNVTREDWIAERIAIHWRERYESVEQMSDGRWVRLSKRRMPDGILISTITDVSEQKRRDLELAEARHQSDLAQHILDNLATPVMVKDCSLRYVVVNDAFCRIPGLHAKHVLGRTAGELVGPEMAAKFEEIERGVLESGVPYETTEDIFRADGTVMHAITRARRSGTPGSYYVTVTFDDVSAFASSPRYTARVTSHYDAEPAIVQGHLPVQSAKRERILVLDEDTDRAVQRVAALKTAGADAVAIGKASEVVAFLDAAQASGLVLDSVEITTGMSRMMEGASGLDRHPSLDQAIYRRRVQETCAQLANGPVLEASDPEPRQPLPAVARSASARAPETPGAQSTKPEMAVLASGTPANTAENRIRVLVAEDNEVNQIVFEQILEGIGADFRIVCNGQEAVTAWRAGSPDLILMDVSMPVMNGLQATQAIRSAEKESSSERSHVPIIAVTAHAMSGDRERCFAAGMDDYLSKPVSPEKLESIISKWASSSSADSAAVLLAS</sequence>